<dbReference type="OrthoDB" id="515692at2759"/>
<feature type="domain" description="DUF7730" evidence="1">
    <location>
        <begin position="79"/>
        <end position="162"/>
    </location>
</feature>
<dbReference type="HOGENOM" id="CLU_039760_0_1_1"/>
<dbReference type="STRING" id="1262450.S3BVY8"/>
<dbReference type="EMBL" id="KE148156">
    <property type="protein sequence ID" value="EPE05419.1"/>
    <property type="molecule type" value="Genomic_DNA"/>
</dbReference>
<name>S3BVY8_OPHP1</name>
<keyword evidence="3" id="KW-1185">Reference proteome</keyword>
<dbReference type="AlphaFoldDB" id="S3BVY8"/>
<organism evidence="2 3">
    <name type="scientific">Ophiostoma piceae (strain UAMH 11346)</name>
    <name type="common">Sap stain fungus</name>
    <dbReference type="NCBI Taxonomy" id="1262450"/>
    <lineage>
        <taxon>Eukaryota</taxon>
        <taxon>Fungi</taxon>
        <taxon>Dikarya</taxon>
        <taxon>Ascomycota</taxon>
        <taxon>Pezizomycotina</taxon>
        <taxon>Sordariomycetes</taxon>
        <taxon>Sordariomycetidae</taxon>
        <taxon>Ophiostomatales</taxon>
        <taxon>Ophiostomataceae</taxon>
        <taxon>Ophiostoma</taxon>
    </lineage>
</organism>
<protein>
    <recommendedName>
        <fullName evidence="1">DUF7730 domain-containing protein</fullName>
    </recommendedName>
</protein>
<accession>S3BVY8</accession>
<gene>
    <name evidence="2" type="ORF">F503_02158</name>
</gene>
<proteinExistence type="predicted"/>
<dbReference type="VEuPathDB" id="FungiDB:F503_02158"/>
<sequence length="369" mass="42428">MRRQIVEEAFGRRTLHMDLTYYDGQEFSFYSPPILRKHAEAATSPEYFRMRRHCDLAPTARDRRIHRPSSLVPSWQWFSCVCHRTAGYTEAEKEKRWQEGKIFLSIEPCDDIYADGIPVLYGTNSFHMTGIEMQMNLPLLVPQHHLSQIRSLQLRWLLDFHIPGGQRHIPRPPNHVKPLWERHYASGGSSAMKDAALDRLCAMIPTTFPHLQMLYLSHDSWLAPPERGPEHDGISEMEEVFLGPIEDMLRGWRDSGAKQGSRTGLSLEVNVAIQSAGWGVLMRKYAKILGPEALVRADFFDDNGVRGRFWKSLDENKGTETGMETATTDTDGFGYWICSGFDDVGNTGHDYWIRQPWGTKWVEINDDLF</sequence>
<reference evidence="2 3" key="1">
    <citation type="journal article" date="2013" name="BMC Genomics">
        <title>The genome and transcriptome of the pine saprophyte Ophiostoma piceae, and a comparison with the bark beetle-associated pine pathogen Grosmannia clavigera.</title>
        <authorList>
            <person name="Haridas S."/>
            <person name="Wang Y."/>
            <person name="Lim L."/>
            <person name="Massoumi Alamouti S."/>
            <person name="Jackman S."/>
            <person name="Docking R."/>
            <person name="Robertson G."/>
            <person name="Birol I."/>
            <person name="Bohlmann J."/>
            <person name="Breuil C."/>
        </authorList>
    </citation>
    <scope>NUCLEOTIDE SEQUENCE [LARGE SCALE GENOMIC DNA]</scope>
    <source>
        <strain evidence="2 3">UAMH 11346</strain>
    </source>
</reference>
<evidence type="ECO:0000313" key="2">
    <source>
        <dbReference type="EMBL" id="EPE05419.1"/>
    </source>
</evidence>
<dbReference type="InterPro" id="IPR056632">
    <property type="entry name" value="DUF7730"/>
</dbReference>
<evidence type="ECO:0000259" key="1">
    <source>
        <dbReference type="Pfam" id="PF24864"/>
    </source>
</evidence>
<dbReference type="Proteomes" id="UP000016923">
    <property type="component" value="Unassembled WGS sequence"/>
</dbReference>
<dbReference type="OMA" id="ERILCAM"/>
<evidence type="ECO:0000313" key="3">
    <source>
        <dbReference type="Proteomes" id="UP000016923"/>
    </source>
</evidence>
<dbReference type="Pfam" id="PF24864">
    <property type="entry name" value="DUF7730"/>
    <property type="match status" value="1"/>
</dbReference>